<dbReference type="Proteomes" id="UP000594261">
    <property type="component" value="Chromosome 5"/>
</dbReference>
<reference evidence="2" key="2">
    <citation type="submission" date="2021-01" db="UniProtKB">
        <authorList>
            <consortium name="EnsemblPlants"/>
        </authorList>
    </citation>
    <scope>IDENTIFICATION</scope>
</reference>
<dbReference type="Gramene" id="QL05p003073:mrna">
    <property type="protein sequence ID" value="QL05p003073:mrna"/>
    <property type="gene ID" value="QL05p003073"/>
</dbReference>
<evidence type="ECO:0000259" key="1">
    <source>
        <dbReference type="Pfam" id="PF22486"/>
    </source>
</evidence>
<organism evidence="2 3">
    <name type="scientific">Quercus lobata</name>
    <name type="common">Valley oak</name>
    <dbReference type="NCBI Taxonomy" id="97700"/>
    <lineage>
        <taxon>Eukaryota</taxon>
        <taxon>Viridiplantae</taxon>
        <taxon>Streptophyta</taxon>
        <taxon>Embryophyta</taxon>
        <taxon>Tracheophyta</taxon>
        <taxon>Spermatophyta</taxon>
        <taxon>Magnoliopsida</taxon>
        <taxon>eudicotyledons</taxon>
        <taxon>Gunneridae</taxon>
        <taxon>Pentapetalae</taxon>
        <taxon>rosids</taxon>
        <taxon>fabids</taxon>
        <taxon>Fagales</taxon>
        <taxon>Fagaceae</taxon>
        <taxon>Quercus</taxon>
    </lineage>
</organism>
<dbReference type="EnsemblPlants" id="QL05p003073:mrna">
    <property type="protein sequence ID" value="QL05p003073:mrna"/>
    <property type="gene ID" value="QL05p003073"/>
</dbReference>
<feature type="domain" description="MATH" evidence="1">
    <location>
        <begin position="10"/>
        <end position="58"/>
    </location>
</feature>
<accession>A0A7N2LK57</accession>
<dbReference type="AlphaFoldDB" id="A0A7N2LK57"/>
<dbReference type="CDD" id="cd00121">
    <property type="entry name" value="MATH"/>
    <property type="match status" value="1"/>
</dbReference>
<dbReference type="Gene3D" id="2.60.210.10">
    <property type="entry name" value="Apoptosis, Tumor Necrosis Factor Receptor Associated Protein 2, Chain A"/>
    <property type="match status" value="1"/>
</dbReference>
<keyword evidence="3" id="KW-1185">Reference proteome</keyword>
<sequence length="67" mass="7628">MLDICDAIRRLSLYPKGIEKSGYGHISLYLAITETGQLPLGWEVASFKLFVLDQIRDEYLTVLLNIL</sequence>
<dbReference type="PANTHER" id="PTHR46162">
    <property type="entry name" value="TRAF-LIKE FAMILY PROTEIN"/>
    <property type="match status" value="1"/>
</dbReference>
<dbReference type="SUPFAM" id="SSF49599">
    <property type="entry name" value="TRAF domain-like"/>
    <property type="match status" value="1"/>
</dbReference>
<dbReference type="EMBL" id="LRBV02000005">
    <property type="status" value="NOT_ANNOTATED_CDS"/>
    <property type="molecule type" value="Genomic_DNA"/>
</dbReference>
<dbReference type="Pfam" id="PF22486">
    <property type="entry name" value="MATH_2"/>
    <property type="match status" value="1"/>
</dbReference>
<protein>
    <recommendedName>
        <fullName evidence="1">MATH domain-containing protein</fullName>
    </recommendedName>
</protein>
<dbReference type="PANTHER" id="PTHR46162:SF40">
    <property type="entry name" value="TRAF-LIKE FAMILY PROTEIN"/>
    <property type="match status" value="1"/>
</dbReference>
<reference evidence="2 3" key="1">
    <citation type="journal article" date="2016" name="G3 (Bethesda)">
        <title>First Draft Assembly and Annotation of the Genome of a California Endemic Oak Quercus lobata Nee (Fagaceae).</title>
        <authorList>
            <person name="Sork V.L."/>
            <person name="Fitz-Gibbon S.T."/>
            <person name="Puiu D."/>
            <person name="Crepeau M."/>
            <person name="Gugger P.F."/>
            <person name="Sherman R."/>
            <person name="Stevens K."/>
            <person name="Langley C.H."/>
            <person name="Pellegrini M."/>
            <person name="Salzberg S.L."/>
        </authorList>
    </citation>
    <scope>NUCLEOTIDE SEQUENCE [LARGE SCALE GENOMIC DNA]</scope>
    <source>
        <strain evidence="2 3">cv. SW786</strain>
    </source>
</reference>
<dbReference type="InterPro" id="IPR002083">
    <property type="entry name" value="MATH/TRAF_dom"/>
</dbReference>
<name>A0A7N2LK57_QUELO</name>
<dbReference type="InParanoid" id="A0A7N2LK57"/>
<dbReference type="InterPro" id="IPR008974">
    <property type="entry name" value="TRAF-like"/>
</dbReference>
<proteinExistence type="predicted"/>
<evidence type="ECO:0000313" key="3">
    <source>
        <dbReference type="Proteomes" id="UP000594261"/>
    </source>
</evidence>
<evidence type="ECO:0000313" key="2">
    <source>
        <dbReference type="EnsemblPlants" id="QL05p003073:mrna"/>
    </source>
</evidence>